<accession>A0A226N3X3</accession>
<dbReference type="EMBL" id="MCFN01000225">
    <property type="protein sequence ID" value="OXB62264.1"/>
    <property type="molecule type" value="Genomic_DNA"/>
</dbReference>
<gene>
    <name evidence="1" type="ORF">ASZ78_012071</name>
</gene>
<dbReference type="AlphaFoldDB" id="A0A226N3X3"/>
<protein>
    <recommendedName>
        <fullName evidence="3">UN13A protein</fullName>
    </recommendedName>
</protein>
<dbReference type="Gene3D" id="2.60.40.150">
    <property type="entry name" value="C2 domain"/>
    <property type="match status" value="1"/>
</dbReference>
<comment type="caution">
    <text evidence="1">The sequence shown here is derived from an EMBL/GenBank/DDBJ whole genome shotgun (WGS) entry which is preliminary data.</text>
</comment>
<sequence>EIGTDEKGFTVELWKKGFLWDSILGILWIPLSSVEHATDVAYGT</sequence>
<dbReference type="Proteomes" id="UP000198323">
    <property type="component" value="Unassembled WGS sequence"/>
</dbReference>
<evidence type="ECO:0000313" key="1">
    <source>
        <dbReference type="EMBL" id="OXB62264.1"/>
    </source>
</evidence>
<keyword evidence="2" id="KW-1185">Reference proteome</keyword>
<proteinExistence type="predicted"/>
<feature type="non-terminal residue" evidence="1">
    <location>
        <position position="1"/>
    </location>
</feature>
<evidence type="ECO:0000313" key="2">
    <source>
        <dbReference type="Proteomes" id="UP000198323"/>
    </source>
</evidence>
<organism evidence="1 2">
    <name type="scientific">Callipepla squamata</name>
    <name type="common">Scaled quail</name>
    <dbReference type="NCBI Taxonomy" id="9009"/>
    <lineage>
        <taxon>Eukaryota</taxon>
        <taxon>Metazoa</taxon>
        <taxon>Chordata</taxon>
        <taxon>Craniata</taxon>
        <taxon>Vertebrata</taxon>
        <taxon>Euteleostomi</taxon>
        <taxon>Archelosauria</taxon>
        <taxon>Archosauria</taxon>
        <taxon>Dinosauria</taxon>
        <taxon>Saurischia</taxon>
        <taxon>Theropoda</taxon>
        <taxon>Coelurosauria</taxon>
        <taxon>Aves</taxon>
        <taxon>Neognathae</taxon>
        <taxon>Galloanserae</taxon>
        <taxon>Galliformes</taxon>
        <taxon>Odontophoridae</taxon>
        <taxon>Callipepla</taxon>
    </lineage>
</organism>
<dbReference type="STRING" id="9009.A0A226N3X3"/>
<name>A0A226N3X3_CALSU</name>
<evidence type="ECO:0008006" key="3">
    <source>
        <dbReference type="Google" id="ProtNLM"/>
    </source>
</evidence>
<dbReference type="OrthoDB" id="5831756at2759"/>
<dbReference type="InterPro" id="IPR035892">
    <property type="entry name" value="C2_domain_sf"/>
</dbReference>
<reference evidence="1 2" key="1">
    <citation type="submission" date="2016-07" db="EMBL/GenBank/DDBJ databases">
        <title>Disparate Historic Effective Population Sizes Predicted by Modern Levels of Genome Diversity for the Scaled Quail (Callipepla squamata) and the Northern Bobwhite (Colinus virginianus): Inferences from First and Second Generation Draft Genome Assemblies for Sympatric New World Quail.</title>
        <authorList>
            <person name="Oldeschulte D.L."/>
            <person name="Halley Y.A."/>
            <person name="Bhattarai E.K."/>
            <person name="Brashear W.A."/>
            <person name="Hill J."/>
            <person name="Metz R.P."/>
            <person name="Johnson C.D."/>
            <person name="Rollins D."/>
            <person name="Peterson M.J."/>
            <person name="Bickhart D.M."/>
            <person name="Decker J.E."/>
            <person name="Seabury C.M."/>
        </authorList>
    </citation>
    <scope>NUCLEOTIDE SEQUENCE [LARGE SCALE GENOMIC DNA]</scope>
    <source>
        <strain evidence="1 2">Texas</strain>
        <tissue evidence="1">Leg muscle</tissue>
    </source>
</reference>